<evidence type="ECO:0000313" key="2">
    <source>
        <dbReference type="EMBL" id="JAH89095.1"/>
    </source>
</evidence>
<organism evidence="2">
    <name type="scientific">Anguilla anguilla</name>
    <name type="common">European freshwater eel</name>
    <name type="synonym">Muraena anguilla</name>
    <dbReference type="NCBI Taxonomy" id="7936"/>
    <lineage>
        <taxon>Eukaryota</taxon>
        <taxon>Metazoa</taxon>
        <taxon>Chordata</taxon>
        <taxon>Craniata</taxon>
        <taxon>Vertebrata</taxon>
        <taxon>Euteleostomi</taxon>
        <taxon>Actinopterygii</taxon>
        <taxon>Neopterygii</taxon>
        <taxon>Teleostei</taxon>
        <taxon>Anguilliformes</taxon>
        <taxon>Anguillidae</taxon>
        <taxon>Anguilla</taxon>
    </lineage>
</organism>
<proteinExistence type="predicted"/>
<keyword evidence="1" id="KW-1133">Transmembrane helix</keyword>
<keyword evidence="1" id="KW-0472">Membrane</keyword>
<sequence>MTFAVDSITNERHFGEHWVEISAGKFPSFVYTVCFCFFLLVRRLNDSRTGGVHFNDTKGNV</sequence>
<name>A0A0E9WHM7_ANGAN</name>
<reference evidence="2" key="1">
    <citation type="submission" date="2014-11" db="EMBL/GenBank/DDBJ databases">
        <authorList>
            <person name="Amaro Gonzalez C."/>
        </authorList>
    </citation>
    <scope>NUCLEOTIDE SEQUENCE</scope>
</reference>
<protein>
    <submittedName>
        <fullName evidence="2">Uncharacterized protein</fullName>
    </submittedName>
</protein>
<keyword evidence="1" id="KW-0812">Transmembrane</keyword>
<evidence type="ECO:0000256" key="1">
    <source>
        <dbReference type="SAM" id="Phobius"/>
    </source>
</evidence>
<feature type="transmembrane region" description="Helical" evidence="1">
    <location>
        <begin position="23"/>
        <end position="41"/>
    </location>
</feature>
<accession>A0A0E9WHM7</accession>
<dbReference type="AlphaFoldDB" id="A0A0E9WHM7"/>
<dbReference type="EMBL" id="GBXM01019482">
    <property type="protein sequence ID" value="JAH89095.1"/>
    <property type="molecule type" value="Transcribed_RNA"/>
</dbReference>
<reference evidence="2" key="2">
    <citation type="journal article" date="2015" name="Fish Shellfish Immunol.">
        <title>Early steps in the European eel (Anguilla anguilla)-Vibrio vulnificus interaction in the gills: Role of the RtxA13 toxin.</title>
        <authorList>
            <person name="Callol A."/>
            <person name="Pajuelo D."/>
            <person name="Ebbesson L."/>
            <person name="Teles M."/>
            <person name="MacKenzie S."/>
            <person name="Amaro C."/>
        </authorList>
    </citation>
    <scope>NUCLEOTIDE SEQUENCE</scope>
</reference>